<keyword evidence="4" id="KW-0411">Iron-sulfur</keyword>
<dbReference type="RefSeq" id="WP_275226205.1">
    <property type="nucleotide sequence ID" value="NZ_JARESE010000001.1"/>
</dbReference>
<dbReference type="InterPro" id="IPR006963">
    <property type="entry name" value="Mopterin_OxRdtase_4Fe-4S_dom"/>
</dbReference>
<evidence type="ECO:0000256" key="3">
    <source>
        <dbReference type="ARBA" id="ARBA00023004"/>
    </source>
</evidence>
<gene>
    <name evidence="7" type="ORF">PYV00_00115</name>
</gene>
<proteinExistence type="inferred from homology"/>
<dbReference type="EMBL" id="JARESE010000001">
    <property type="protein sequence ID" value="MDE8650117.1"/>
    <property type="molecule type" value="Genomic_DNA"/>
</dbReference>
<feature type="compositionally biased region" description="Basic and acidic residues" evidence="5">
    <location>
        <begin position="53"/>
        <end position="63"/>
    </location>
</feature>
<dbReference type="SMART" id="SM00926">
    <property type="entry name" value="Molybdop_Fe4S4"/>
    <property type="match status" value="1"/>
</dbReference>
<name>A0ABT5WJ92_9SPHN</name>
<dbReference type="InterPro" id="IPR050612">
    <property type="entry name" value="Prok_Mopterin_Oxidored"/>
</dbReference>
<sequence>MATQPIETKRTYCKICTTQCGIVVELQGETVLKVRGDKTHPLTKGYTCPKGRSVGENHHHPDAISHPMMRQDGALAVVSWEEALDDIAARLGKVLAEHGPGAIGVFFGSGLGMDSSGFRMAEAFHNALGQNAQGGAPKFSPLTIDGTAKVLVSSTVGGFPGLNPKTDYDNVEMLLYVGTNPMVSHGHNTGMYNPAGPLRAAAARGRVWTIDPLFTETAKFSTRHIAPLPGKDYAILAWLTREVIDAGLPDLPQPVQGLETLRAALEPFTRARAAAIASVSEEDLADLLADIRKADKLVVETGTGVTMSNSANLTHWFSWTLMILTGAMNRKGGAWFHPGFLTCFDSFELPVLDNPFTPGPPTMPEVSGLIGDWPCAALPGEIAAGNIRAMVNFGGSLLRSFPDANRLAPALEQLDTLVTFEVVENETTALSSHVLPTKDQLERPEVAMWDTLGFRVAMQHSQAVLPATGERRAGWWVISQLMRRMGMEVPAHVPEDDRRQGADEAMLAAHFGPGARATYEEVAAKSYVEKPLEFPAAWVDTHIEKMGGWKLAPDNLIGFLAEVLAQDEAALGQPRPLCFISRRQRRKLNASLDFLGAPADIILNPADAGRHGVVHGEPVRVETERGTITLTANVSETIRPGVASIPHGHGVANVNLLTDASKVDAMTGMVLYTGIPIALEPVGA</sequence>
<comment type="caution">
    <text evidence="7">The sequence shown here is derived from an EMBL/GenBank/DDBJ whole genome shotgun (WGS) entry which is preliminary data.</text>
</comment>
<dbReference type="SUPFAM" id="SSF53706">
    <property type="entry name" value="Formate dehydrogenase/DMSO reductase, domains 1-3"/>
    <property type="match status" value="1"/>
</dbReference>
<reference evidence="7 8" key="1">
    <citation type="submission" date="2023-03" db="EMBL/GenBank/DDBJ databases">
        <title>NovoSphingobium album sp. nov. isolated from polycyclic aromatic hydrocarbons- and heavy-metal polluted soil.</title>
        <authorList>
            <person name="Liu Z."/>
            <person name="Wang K."/>
        </authorList>
    </citation>
    <scope>NUCLEOTIDE SEQUENCE [LARGE SCALE GENOMIC DNA]</scope>
    <source>
        <strain evidence="7 8">H3SJ31-1</strain>
    </source>
</reference>
<dbReference type="PANTHER" id="PTHR43742">
    <property type="entry name" value="TRIMETHYLAMINE-N-OXIDE REDUCTASE"/>
    <property type="match status" value="1"/>
</dbReference>
<feature type="domain" description="4Fe-4S Mo/W bis-MGD-type" evidence="6">
    <location>
        <begin position="6"/>
        <end position="62"/>
    </location>
</feature>
<dbReference type="Proteomes" id="UP001216253">
    <property type="component" value="Unassembled WGS sequence"/>
</dbReference>
<keyword evidence="8" id="KW-1185">Reference proteome</keyword>
<evidence type="ECO:0000259" key="6">
    <source>
        <dbReference type="PROSITE" id="PS51669"/>
    </source>
</evidence>
<dbReference type="Pfam" id="PF00384">
    <property type="entry name" value="Molybdopterin"/>
    <property type="match status" value="1"/>
</dbReference>
<evidence type="ECO:0000256" key="1">
    <source>
        <dbReference type="ARBA" id="ARBA00010312"/>
    </source>
</evidence>
<evidence type="ECO:0000313" key="8">
    <source>
        <dbReference type="Proteomes" id="UP001216253"/>
    </source>
</evidence>
<feature type="region of interest" description="Disordered" evidence="5">
    <location>
        <begin position="43"/>
        <end position="66"/>
    </location>
</feature>
<dbReference type="SUPFAM" id="SSF50692">
    <property type="entry name" value="ADC-like"/>
    <property type="match status" value="1"/>
</dbReference>
<dbReference type="Gene3D" id="2.20.25.90">
    <property type="entry name" value="ADC-like domains"/>
    <property type="match status" value="1"/>
</dbReference>
<dbReference type="PANTHER" id="PTHR43742:SF6">
    <property type="entry name" value="OXIDOREDUCTASE YYAE-RELATED"/>
    <property type="match status" value="1"/>
</dbReference>
<dbReference type="Pfam" id="PF01568">
    <property type="entry name" value="Molydop_binding"/>
    <property type="match status" value="1"/>
</dbReference>
<keyword evidence="2" id="KW-0479">Metal-binding</keyword>
<organism evidence="7 8">
    <name type="scientific">Novosphingobium album</name>
    <name type="common">ex Liu et al. 2023</name>
    <dbReference type="NCBI Taxonomy" id="3031130"/>
    <lineage>
        <taxon>Bacteria</taxon>
        <taxon>Pseudomonadati</taxon>
        <taxon>Pseudomonadota</taxon>
        <taxon>Alphaproteobacteria</taxon>
        <taxon>Sphingomonadales</taxon>
        <taxon>Sphingomonadaceae</taxon>
        <taxon>Novosphingobium</taxon>
    </lineage>
</organism>
<protein>
    <submittedName>
        <fullName evidence="7">Molybdopterin-dependent oxidoreductase</fullName>
    </submittedName>
</protein>
<dbReference type="Gene3D" id="3.40.228.10">
    <property type="entry name" value="Dimethylsulfoxide Reductase, domain 2"/>
    <property type="match status" value="1"/>
</dbReference>
<evidence type="ECO:0000256" key="4">
    <source>
        <dbReference type="ARBA" id="ARBA00023014"/>
    </source>
</evidence>
<evidence type="ECO:0000256" key="2">
    <source>
        <dbReference type="ARBA" id="ARBA00022723"/>
    </source>
</evidence>
<dbReference type="Gene3D" id="3.40.50.740">
    <property type="match status" value="1"/>
</dbReference>
<comment type="similarity">
    <text evidence="1">Belongs to the prokaryotic molybdopterin-containing oxidoreductase family.</text>
</comment>
<dbReference type="InterPro" id="IPR006657">
    <property type="entry name" value="MoPterin_dinucl-bd_dom"/>
</dbReference>
<evidence type="ECO:0000313" key="7">
    <source>
        <dbReference type="EMBL" id="MDE8650117.1"/>
    </source>
</evidence>
<dbReference type="InterPro" id="IPR006656">
    <property type="entry name" value="Mopterin_OxRdtase"/>
</dbReference>
<dbReference type="Pfam" id="PF04879">
    <property type="entry name" value="Molybdop_Fe4S4"/>
    <property type="match status" value="1"/>
</dbReference>
<keyword evidence="3" id="KW-0408">Iron</keyword>
<dbReference type="PROSITE" id="PS51669">
    <property type="entry name" value="4FE4S_MOW_BIS_MGD"/>
    <property type="match status" value="1"/>
</dbReference>
<evidence type="ECO:0000256" key="5">
    <source>
        <dbReference type="SAM" id="MobiDB-lite"/>
    </source>
</evidence>
<dbReference type="Gene3D" id="2.40.40.20">
    <property type="match status" value="1"/>
</dbReference>
<accession>A0ABT5WJ92</accession>
<dbReference type="InterPro" id="IPR009010">
    <property type="entry name" value="Asp_de-COase-like_dom_sf"/>
</dbReference>